<dbReference type="Proteomes" id="UP000294937">
    <property type="component" value="Unassembled WGS sequence"/>
</dbReference>
<dbReference type="InterPro" id="IPR023772">
    <property type="entry name" value="DNA-bd_HTH_TetR-type_CS"/>
</dbReference>
<dbReference type="InterPro" id="IPR050109">
    <property type="entry name" value="HTH-type_TetR-like_transc_reg"/>
</dbReference>
<dbReference type="GO" id="GO:0000976">
    <property type="term" value="F:transcription cis-regulatory region binding"/>
    <property type="evidence" value="ECO:0007669"/>
    <property type="project" value="TreeGrafter"/>
</dbReference>
<evidence type="ECO:0000256" key="5">
    <source>
        <dbReference type="SAM" id="MobiDB-lite"/>
    </source>
</evidence>
<dbReference type="AlphaFoldDB" id="A0A4R3LBQ5"/>
<dbReference type="PROSITE" id="PS01081">
    <property type="entry name" value="HTH_TETR_1"/>
    <property type="match status" value="1"/>
</dbReference>
<sequence length="217" mass="24869">MINKKHRSYPLRRNPGRPKRSEQKGQVDTESLILHHAGLLFMKSGYAGVSMSAITNEVGITKPTLYHYFPDKEHLYTAVLCDCLARIGKEIVTVIDGVGTVREKLFGLAYGFFRFAPMSMSSLMRDVDSKLDSTLIKKVYASYDRWIIDPHEMLFLKGMKQGELEDDHNQVRLRVDMWLGLLDALSQRRTYVGKDHEKLVELTQTVVTQFMDGIVKK</sequence>
<evidence type="ECO:0000256" key="3">
    <source>
        <dbReference type="ARBA" id="ARBA00023163"/>
    </source>
</evidence>
<evidence type="ECO:0000256" key="1">
    <source>
        <dbReference type="ARBA" id="ARBA00023015"/>
    </source>
</evidence>
<name>A0A4R3LBQ5_9BACL</name>
<dbReference type="EMBL" id="SMAG01000001">
    <property type="protein sequence ID" value="TCS96655.1"/>
    <property type="molecule type" value="Genomic_DNA"/>
</dbReference>
<dbReference type="OrthoDB" id="9814200at2"/>
<evidence type="ECO:0000313" key="8">
    <source>
        <dbReference type="Proteomes" id="UP000294937"/>
    </source>
</evidence>
<proteinExistence type="predicted"/>
<protein>
    <submittedName>
        <fullName evidence="7">TetR family transcriptional regulator</fullName>
    </submittedName>
</protein>
<keyword evidence="3" id="KW-0804">Transcription</keyword>
<dbReference type="InterPro" id="IPR009057">
    <property type="entry name" value="Homeodomain-like_sf"/>
</dbReference>
<accession>A0A4R3LBQ5</accession>
<dbReference type="PROSITE" id="PS50977">
    <property type="entry name" value="HTH_TETR_2"/>
    <property type="match status" value="1"/>
</dbReference>
<gene>
    <name evidence="7" type="ORF">EDD58_101291</name>
</gene>
<feature type="compositionally biased region" description="Basic residues" evidence="5">
    <location>
        <begin position="1"/>
        <end position="18"/>
    </location>
</feature>
<keyword evidence="2 4" id="KW-0238">DNA-binding</keyword>
<keyword evidence="1" id="KW-0805">Transcription regulation</keyword>
<dbReference type="Pfam" id="PF00440">
    <property type="entry name" value="TetR_N"/>
    <property type="match status" value="1"/>
</dbReference>
<evidence type="ECO:0000313" key="7">
    <source>
        <dbReference type="EMBL" id="TCS96655.1"/>
    </source>
</evidence>
<dbReference type="GO" id="GO:0003700">
    <property type="term" value="F:DNA-binding transcription factor activity"/>
    <property type="evidence" value="ECO:0007669"/>
    <property type="project" value="TreeGrafter"/>
</dbReference>
<reference evidence="7 8" key="1">
    <citation type="submission" date="2019-03" db="EMBL/GenBank/DDBJ databases">
        <title>Genomic Encyclopedia of Type Strains, Phase IV (KMG-IV): sequencing the most valuable type-strain genomes for metagenomic binning, comparative biology and taxonomic classification.</title>
        <authorList>
            <person name="Goeker M."/>
        </authorList>
    </citation>
    <scope>NUCLEOTIDE SEQUENCE [LARGE SCALE GENOMIC DNA]</scope>
    <source>
        <strain evidence="7 8">DSM 45707</strain>
    </source>
</reference>
<feature type="region of interest" description="Disordered" evidence="5">
    <location>
        <begin position="1"/>
        <end position="27"/>
    </location>
</feature>
<feature type="DNA-binding region" description="H-T-H motif" evidence="4">
    <location>
        <begin position="50"/>
        <end position="69"/>
    </location>
</feature>
<dbReference type="SUPFAM" id="SSF46689">
    <property type="entry name" value="Homeodomain-like"/>
    <property type="match status" value="1"/>
</dbReference>
<dbReference type="PANTHER" id="PTHR30055">
    <property type="entry name" value="HTH-TYPE TRANSCRIPTIONAL REGULATOR RUTR"/>
    <property type="match status" value="1"/>
</dbReference>
<evidence type="ECO:0000256" key="4">
    <source>
        <dbReference type="PROSITE-ProRule" id="PRU00335"/>
    </source>
</evidence>
<organism evidence="7 8">
    <name type="scientific">Hazenella coriacea</name>
    <dbReference type="NCBI Taxonomy" id="1179467"/>
    <lineage>
        <taxon>Bacteria</taxon>
        <taxon>Bacillati</taxon>
        <taxon>Bacillota</taxon>
        <taxon>Bacilli</taxon>
        <taxon>Bacillales</taxon>
        <taxon>Thermoactinomycetaceae</taxon>
        <taxon>Hazenella</taxon>
    </lineage>
</organism>
<feature type="domain" description="HTH tetR-type" evidence="6">
    <location>
        <begin position="27"/>
        <end position="87"/>
    </location>
</feature>
<dbReference type="Gene3D" id="1.10.10.60">
    <property type="entry name" value="Homeodomain-like"/>
    <property type="match status" value="1"/>
</dbReference>
<comment type="caution">
    <text evidence="7">The sequence shown here is derived from an EMBL/GenBank/DDBJ whole genome shotgun (WGS) entry which is preliminary data.</text>
</comment>
<evidence type="ECO:0000259" key="6">
    <source>
        <dbReference type="PROSITE" id="PS50977"/>
    </source>
</evidence>
<dbReference type="InterPro" id="IPR001647">
    <property type="entry name" value="HTH_TetR"/>
</dbReference>
<dbReference type="RefSeq" id="WP_131923055.1">
    <property type="nucleotide sequence ID" value="NZ_SMAG01000001.1"/>
</dbReference>
<dbReference type="PRINTS" id="PR00455">
    <property type="entry name" value="HTHTETR"/>
</dbReference>
<keyword evidence="8" id="KW-1185">Reference proteome</keyword>
<dbReference type="PANTHER" id="PTHR30055:SF234">
    <property type="entry name" value="HTH-TYPE TRANSCRIPTIONAL REGULATOR BETI"/>
    <property type="match status" value="1"/>
</dbReference>
<dbReference type="Gene3D" id="1.10.357.10">
    <property type="entry name" value="Tetracycline Repressor, domain 2"/>
    <property type="match status" value="1"/>
</dbReference>
<evidence type="ECO:0000256" key="2">
    <source>
        <dbReference type="ARBA" id="ARBA00023125"/>
    </source>
</evidence>